<evidence type="ECO:0000256" key="2">
    <source>
        <dbReference type="ARBA" id="ARBA00022630"/>
    </source>
</evidence>
<evidence type="ECO:0000256" key="5">
    <source>
        <dbReference type="SAM" id="MobiDB-lite"/>
    </source>
</evidence>
<gene>
    <name evidence="7" type="ORF">K491DRAFT_751040</name>
</gene>
<feature type="domain" description="NADH:flavin oxidoreductase/NADH oxidase N-terminal" evidence="6">
    <location>
        <begin position="37"/>
        <end position="384"/>
    </location>
</feature>
<dbReference type="InterPro" id="IPR051799">
    <property type="entry name" value="NADH_flavin_oxidoreductase"/>
</dbReference>
<dbReference type="InterPro" id="IPR013785">
    <property type="entry name" value="Aldolase_TIM"/>
</dbReference>
<dbReference type="SUPFAM" id="SSF51395">
    <property type="entry name" value="FMN-linked oxidoreductases"/>
    <property type="match status" value="1"/>
</dbReference>
<dbReference type="GO" id="GO:0016491">
    <property type="term" value="F:oxidoreductase activity"/>
    <property type="evidence" value="ECO:0007669"/>
    <property type="project" value="UniProtKB-KW"/>
</dbReference>
<accession>A0A6A6T2X1</accession>
<keyword evidence="2" id="KW-0285">Flavoprotein</keyword>
<dbReference type="Gene3D" id="3.20.20.70">
    <property type="entry name" value="Aldolase class I"/>
    <property type="match status" value="1"/>
</dbReference>
<name>A0A6A6T2X1_9PLEO</name>
<keyword evidence="8" id="KW-1185">Reference proteome</keyword>
<proteinExistence type="inferred from homology"/>
<evidence type="ECO:0000313" key="8">
    <source>
        <dbReference type="Proteomes" id="UP000799324"/>
    </source>
</evidence>
<sequence>MDQVAKLQPTDHASSPTVDPVAKVKPIDHASSPLLSPLRLDYAQHTAQNRFMKASMTERLASWDPRELQRRGIPSVELINLYTRWGQGRYGMILTGNIMVDPVNLEAPGNMIVPLDPPDLPARIEAWSKLAHGAKRHGSLIVGQVSHPGRQVDSRLQSDPVSASDVHLDKEVFGMTFAKPHAATKDEISKIVASFTNAACFLHSAGFDGIQLHAAHGYLLAQFLAQSTNRRGDEYGGSLRNRSRIIADIASAIRKRIPQATGFLLGIKLNSVEFQEGGFSAEDCTDLCTILERDLNFDFIELSGGTYESLAFEHKRESTKKREAFFLEFADQIVPRLSHTKVYVTGGFKTISGIEQALDTVDGVGVARATCARPFLPRDIAQGKVRDSLWESRNEYDYGMSEVVAGTQMLQIARDQLPMDLSIESHLKAFERSMNQWEEKLTQDKDMKITGYVDVEGINLQTMDVAASL</sequence>
<organism evidence="7 8">
    <name type="scientific">Lophiostoma macrostomum CBS 122681</name>
    <dbReference type="NCBI Taxonomy" id="1314788"/>
    <lineage>
        <taxon>Eukaryota</taxon>
        <taxon>Fungi</taxon>
        <taxon>Dikarya</taxon>
        <taxon>Ascomycota</taxon>
        <taxon>Pezizomycotina</taxon>
        <taxon>Dothideomycetes</taxon>
        <taxon>Pleosporomycetidae</taxon>
        <taxon>Pleosporales</taxon>
        <taxon>Lophiostomataceae</taxon>
        <taxon>Lophiostoma</taxon>
    </lineage>
</organism>
<protein>
    <submittedName>
        <fullName evidence="7">FMN-linked oxidoreductase</fullName>
    </submittedName>
</protein>
<dbReference type="GO" id="GO:0010181">
    <property type="term" value="F:FMN binding"/>
    <property type="evidence" value="ECO:0007669"/>
    <property type="project" value="InterPro"/>
</dbReference>
<evidence type="ECO:0000256" key="4">
    <source>
        <dbReference type="ARBA" id="ARBA00023002"/>
    </source>
</evidence>
<reference evidence="7" key="1">
    <citation type="journal article" date="2020" name="Stud. Mycol.">
        <title>101 Dothideomycetes genomes: a test case for predicting lifestyles and emergence of pathogens.</title>
        <authorList>
            <person name="Haridas S."/>
            <person name="Albert R."/>
            <person name="Binder M."/>
            <person name="Bloem J."/>
            <person name="Labutti K."/>
            <person name="Salamov A."/>
            <person name="Andreopoulos B."/>
            <person name="Baker S."/>
            <person name="Barry K."/>
            <person name="Bills G."/>
            <person name="Bluhm B."/>
            <person name="Cannon C."/>
            <person name="Castanera R."/>
            <person name="Culley D."/>
            <person name="Daum C."/>
            <person name="Ezra D."/>
            <person name="Gonzalez J."/>
            <person name="Henrissat B."/>
            <person name="Kuo A."/>
            <person name="Liang C."/>
            <person name="Lipzen A."/>
            <person name="Lutzoni F."/>
            <person name="Magnuson J."/>
            <person name="Mondo S."/>
            <person name="Nolan M."/>
            <person name="Ohm R."/>
            <person name="Pangilinan J."/>
            <person name="Park H.-J."/>
            <person name="Ramirez L."/>
            <person name="Alfaro M."/>
            <person name="Sun H."/>
            <person name="Tritt A."/>
            <person name="Yoshinaga Y."/>
            <person name="Zwiers L.-H."/>
            <person name="Turgeon B."/>
            <person name="Goodwin S."/>
            <person name="Spatafora J."/>
            <person name="Crous P."/>
            <person name="Grigoriev I."/>
        </authorList>
    </citation>
    <scope>NUCLEOTIDE SEQUENCE</scope>
    <source>
        <strain evidence="7">CBS 122681</strain>
    </source>
</reference>
<comment type="similarity">
    <text evidence="1">Belongs to the NADH:flavin oxidoreductase/NADH oxidase family.</text>
</comment>
<keyword evidence="3" id="KW-0288">FMN</keyword>
<evidence type="ECO:0000256" key="3">
    <source>
        <dbReference type="ARBA" id="ARBA00022643"/>
    </source>
</evidence>
<dbReference type="Pfam" id="PF00724">
    <property type="entry name" value="Oxidored_FMN"/>
    <property type="match status" value="1"/>
</dbReference>
<evidence type="ECO:0000256" key="1">
    <source>
        <dbReference type="ARBA" id="ARBA00005979"/>
    </source>
</evidence>
<dbReference type="CDD" id="cd04733">
    <property type="entry name" value="OYE_like_2_FMN"/>
    <property type="match status" value="1"/>
</dbReference>
<dbReference type="AlphaFoldDB" id="A0A6A6T2X1"/>
<feature type="region of interest" description="Disordered" evidence="5">
    <location>
        <begin position="1"/>
        <end position="20"/>
    </location>
</feature>
<dbReference type="InterPro" id="IPR001155">
    <property type="entry name" value="OxRdtase_FMN_N"/>
</dbReference>
<dbReference type="OrthoDB" id="1663137at2759"/>
<keyword evidence="4" id="KW-0560">Oxidoreductase</keyword>
<evidence type="ECO:0000313" key="7">
    <source>
        <dbReference type="EMBL" id="KAF2653657.1"/>
    </source>
</evidence>
<dbReference type="Proteomes" id="UP000799324">
    <property type="component" value="Unassembled WGS sequence"/>
</dbReference>
<dbReference type="PANTHER" id="PTHR43656">
    <property type="entry name" value="BINDING OXIDOREDUCTASE, PUTATIVE (AFU_ORTHOLOGUE AFUA_2G08260)-RELATED"/>
    <property type="match status" value="1"/>
</dbReference>
<dbReference type="PANTHER" id="PTHR43656:SF5">
    <property type="entry name" value="NADH:FLAVIN OXIDOREDUCTASE_NADH OXIDASE N-TERMINAL DOMAIN-CONTAINING PROTEIN"/>
    <property type="match status" value="1"/>
</dbReference>
<dbReference type="EMBL" id="MU004377">
    <property type="protein sequence ID" value="KAF2653657.1"/>
    <property type="molecule type" value="Genomic_DNA"/>
</dbReference>
<evidence type="ECO:0000259" key="6">
    <source>
        <dbReference type="Pfam" id="PF00724"/>
    </source>
</evidence>